<dbReference type="Proteomes" id="UP000051660">
    <property type="component" value="Unassembled WGS sequence"/>
</dbReference>
<dbReference type="EMBL" id="LLYB01000057">
    <property type="protein sequence ID" value="KRR25294.1"/>
    <property type="molecule type" value="Genomic_DNA"/>
</dbReference>
<feature type="domain" description="Alpha/beta hydrolase" evidence="1">
    <location>
        <begin position="71"/>
        <end position="495"/>
    </location>
</feature>
<gene>
    <name evidence="2" type="ORF">CQ14_09845</name>
</gene>
<dbReference type="InterPro" id="IPR045394">
    <property type="entry name" value="Abhydrolase_dom"/>
</dbReference>
<evidence type="ECO:0000313" key="2">
    <source>
        <dbReference type="EMBL" id="KRR25294.1"/>
    </source>
</evidence>
<proteinExistence type="predicted"/>
<dbReference type="RefSeq" id="WP_057857964.1">
    <property type="nucleotide sequence ID" value="NZ_LLYB01000057.1"/>
</dbReference>
<comment type="caution">
    <text evidence="2">The sequence shown here is derived from an EMBL/GenBank/DDBJ whole genome shotgun (WGS) entry which is preliminary data.</text>
</comment>
<sequence>MRLNSASDELRETFGFVGKLHSIILKSAGLASVMLACCVGQTMADGGNQNGVGATRVTPAQLQLVSVPGTTAFAASPEDLSKKGYVEEEYYVSGTAGRYIFPDPMNNAAAADDRYDYKTRLIVRRPADPAKFNGTVVAEWYNVTLGQDIDFNWATSREYFIRNGYAVVSISAQRVGVERLKAWSQARYGDLNVSAPNTTPPDPLNTGDVLCWDIFSQVIAAIRAPGPVDVLAGGKATRVIASGESQAGRRLTQYYNSIDPLHRVVDGMVFYDPGYTDIGGESTWHLLRTDNPTKLISVGAEVWSDGRKTVADSPTTRRWEVAGTSHLSFWDMQYVDAVTTRDKGLKTRDGTPVATIQDLIKGCTYAPLWSAVPMHKVLNAAFDHVNAWAGGGLPAPAGKPLERDAGGMLLRHDDKGRTFGGIQLAEYAFPTAFNLGYLNKGPGFCRNGGHHRFYADDELKAFYPNPNAYVRGVVETTMKNLAAGYILGFDAAETIEAAYKQFQP</sequence>
<accession>A0A0R3N090</accession>
<evidence type="ECO:0000313" key="3">
    <source>
        <dbReference type="Proteomes" id="UP000051660"/>
    </source>
</evidence>
<name>A0A0R3N090_9BRAD</name>
<dbReference type="AlphaFoldDB" id="A0A0R3N090"/>
<organism evidence="2 3">
    <name type="scientific">Bradyrhizobium lablabi</name>
    <dbReference type="NCBI Taxonomy" id="722472"/>
    <lineage>
        <taxon>Bacteria</taxon>
        <taxon>Pseudomonadati</taxon>
        <taxon>Pseudomonadota</taxon>
        <taxon>Alphaproteobacteria</taxon>
        <taxon>Hyphomicrobiales</taxon>
        <taxon>Nitrobacteraceae</taxon>
        <taxon>Bradyrhizobium</taxon>
    </lineage>
</organism>
<dbReference type="OrthoDB" id="9779952at2"/>
<reference evidence="2 3" key="1">
    <citation type="submission" date="2014-03" db="EMBL/GenBank/DDBJ databases">
        <title>Bradyrhizobium valentinum sp. nov., isolated from effective nodules of Lupinus mariae-josephae, a lupine endemic of basic-lime soils in Eastern Spain.</title>
        <authorList>
            <person name="Duran D."/>
            <person name="Rey L."/>
            <person name="Navarro A."/>
            <person name="Busquets A."/>
            <person name="Imperial J."/>
            <person name="Ruiz-Argueso T."/>
        </authorList>
    </citation>
    <scope>NUCLEOTIDE SEQUENCE [LARGE SCALE GENOMIC DNA]</scope>
    <source>
        <strain evidence="2 3">CCBAU 23086</strain>
    </source>
</reference>
<dbReference type="Pfam" id="PF20091">
    <property type="entry name" value="Abhydrolase_10"/>
    <property type="match status" value="1"/>
</dbReference>
<protein>
    <recommendedName>
        <fullName evidence="1">Alpha/beta hydrolase domain-containing protein</fullName>
    </recommendedName>
</protein>
<evidence type="ECO:0000259" key="1">
    <source>
        <dbReference type="Pfam" id="PF20091"/>
    </source>
</evidence>